<dbReference type="Gene3D" id="1.20.1060.10">
    <property type="entry name" value="Taq DNA Polymerase, Chain T, domain 4"/>
    <property type="match status" value="1"/>
</dbReference>
<dbReference type="SUPFAM" id="SSF56672">
    <property type="entry name" value="DNA/RNA polymerases"/>
    <property type="match status" value="1"/>
</dbReference>
<dbReference type="PRINTS" id="PR00868">
    <property type="entry name" value="DNAPOLI"/>
</dbReference>
<dbReference type="Pfam" id="PF00476">
    <property type="entry name" value="DNA_pol_A"/>
    <property type="match status" value="1"/>
</dbReference>
<keyword evidence="3" id="KW-0548">Nucleotidyltransferase</keyword>
<evidence type="ECO:0000259" key="6">
    <source>
        <dbReference type="SMART" id="SM00482"/>
    </source>
</evidence>
<dbReference type="InterPro" id="IPR001098">
    <property type="entry name" value="DNA-dir_DNA_pol_A_palm_dom"/>
</dbReference>
<dbReference type="EMBL" id="CP126210">
    <property type="protein sequence ID" value="WIA11812.1"/>
    <property type="molecule type" value="Genomic_DNA"/>
</dbReference>
<dbReference type="SMART" id="SM00482">
    <property type="entry name" value="POLAc"/>
    <property type="match status" value="1"/>
</dbReference>
<dbReference type="PANTHER" id="PTHR10133">
    <property type="entry name" value="DNA POLYMERASE I"/>
    <property type="match status" value="1"/>
</dbReference>
<dbReference type="PROSITE" id="PS00447">
    <property type="entry name" value="DNA_POLYMERASE_A"/>
    <property type="match status" value="1"/>
</dbReference>
<evidence type="ECO:0000313" key="7">
    <source>
        <dbReference type="EMBL" id="WIA11812.1"/>
    </source>
</evidence>
<comment type="catalytic activity">
    <reaction evidence="5">
        <text>DNA(n) + a 2'-deoxyribonucleoside 5'-triphosphate = DNA(n+1) + diphosphate</text>
        <dbReference type="Rhea" id="RHEA:22508"/>
        <dbReference type="Rhea" id="RHEA-COMP:17339"/>
        <dbReference type="Rhea" id="RHEA-COMP:17340"/>
        <dbReference type="ChEBI" id="CHEBI:33019"/>
        <dbReference type="ChEBI" id="CHEBI:61560"/>
        <dbReference type="ChEBI" id="CHEBI:173112"/>
        <dbReference type="EC" id="2.7.7.7"/>
    </reaction>
</comment>
<keyword evidence="2" id="KW-0808">Transferase</keyword>
<dbReference type="InterPro" id="IPR002298">
    <property type="entry name" value="DNA_polymerase_A"/>
</dbReference>
<dbReference type="InterPro" id="IPR019760">
    <property type="entry name" value="DNA-dir_DNA_pol_A_CS"/>
</dbReference>
<evidence type="ECO:0000256" key="1">
    <source>
        <dbReference type="ARBA" id="ARBA00012417"/>
    </source>
</evidence>
<sequence length="563" mass="59459">MADPQLVQDSKQDSSKPADCYSLEATLQRCSLPEAAAWASLAPLARLQQQLASCISLADLLLRKLRGCVAVILAKMELVGVGIDPRHLLGHKAALKQRMAAISTRAQQLAGSPFNLASSSQLAKVLYSELGLPAPTGTGARGTAKMHLPTDEASLKQLQLATGHELPGLVLEYRSKQNAVSKYFDADWVQRAARQGAAQAAAAGGRPVVVDLRCCWNQTNTATGRLSSCSPNLQAVTKYSITAQQQQQQPDASSFSIRDVFVARPGYVLLSADYSQVELRLLAHFSGDRLLQQLLSQSGPDGDVFSLIAAAWLQQGAAGSSGCGPAGVEPALRERAKRVTYGIIYGVSAYGLAGQLQEQGIDQDKAQRLIDSFLDRFPGVQQYMAACQSSAQSAGAVRTLLHRVRPIPGLSSRQFQERQAAQRKVVNSIIQGSAADLAKLAMCAWDAWAESPAAAAAATTLATGHQGSSTTAAANALGTSTRAAAGPCARLIGQIHDELLFEVEAADACKGPGGELQQPGQTLLHVAGVVRRVMEGAAPQLDVPLPVKLSWGSRWGSMAALEV</sequence>
<evidence type="ECO:0000256" key="4">
    <source>
        <dbReference type="ARBA" id="ARBA00022932"/>
    </source>
</evidence>
<accession>A0ABY8TRR1</accession>
<evidence type="ECO:0000256" key="3">
    <source>
        <dbReference type="ARBA" id="ARBA00022695"/>
    </source>
</evidence>
<evidence type="ECO:0000256" key="2">
    <source>
        <dbReference type="ARBA" id="ARBA00022679"/>
    </source>
</evidence>
<gene>
    <name evidence="7" type="ORF">OEZ85_011902</name>
</gene>
<dbReference type="PANTHER" id="PTHR10133:SF62">
    <property type="entry name" value="DNA POLYMERASE THETA"/>
    <property type="match status" value="1"/>
</dbReference>
<dbReference type="Gene3D" id="1.10.150.20">
    <property type="entry name" value="5' to 3' exonuclease, C-terminal subdomain"/>
    <property type="match status" value="1"/>
</dbReference>
<protein>
    <recommendedName>
        <fullName evidence="1">DNA-directed DNA polymerase</fullName>
        <ecNumber evidence="1">2.7.7.7</ecNumber>
    </recommendedName>
</protein>
<evidence type="ECO:0000256" key="5">
    <source>
        <dbReference type="ARBA" id="ARBA00049244"/>
    </source>
</evidence>
<dbReference type="InterPro" id="IPR043502">
    <property type="entry name" value="DNA/RNA_pol_sf"/>
</dbReference>
<dbReference type="CDD" id="cd08638">
    <property type="entry name" value="DNA_pol_A_theta"/>
    <property type="match status" value="1"/>
</dbReference>
<dbReference type="EC" id="2.7.7.7" evidence="1"/>
<proteinExistence type="predicted"/>
<feature type="domain" description="DNA-directed DNA polymerase family A palm" evidence="6">
    <location>
        <begin position="254"/>
        <end position="507"/>
    </location>
</feature>
<dbReference type="Gene3D" id="3.30.70.370">
    <property type="match status" value="1"/>
</dbReference>
<dbReference type="Proteomes" id="UP001244341">
    <property type="component" value="Chromosome 3b"/>
</dbReference>
<evidence type="ECO:0000313" key="8">
    <source>
        <dbReference type="Proteomes" id="UP001244341"/>
    </source>
</evidence>
<organism evidence="7 8">
    <name type="scientific">Tetradesmus obliquus</name>
    <name type="common">Green alga</name>
    <name type="synonym">Acutodesmus obliquus</name>
    <dbReference type="NCBI Taxonomy" id="3088"/>
    <lineage>
        <taxon>Eukaryota</taxon>
        <taxon>Viridiplantae</taxon>
        <taxon>Chlorophyta</taxon>
        <taxon>core chlorophytes</taxon>
        <taxon>Chlorophyceae</taxon>
        <taxon>CS clade</taxon>
        <taxon>Sphaeropleales</taxon>
        <taxon>Scenedesmaceae</taxon>
        <taxon>Tetradesmus</taxon>
    </lineage>
</organism>
<keyword evidence="4" id="KW-0239">DNA-directed DNA polymerase</keyword>
<name>A0ABY8TRR1_TETOB</name>
<keyword evidence="8" id="KW-1185">Reference proteome</keyword>
<reference evidence="7 8" key="1">
    <citation type="submission" date="2023-05" db="EMBL/GenBank/DDBJ databases">
        <title>A 100% complete, gapless, phased diploid assembly of the Scenedesmus obliquus UTEX 3031 genome.</title>
        <authorList>
            <person name="Biondi T.C."/>
            <person name="Hanschen E.R."/>
            <person name="Kwon T."/>
            <person name="Eng W."/>
            <person name="Kruse C.P.S."/>
            <person name="Koehler S.I."/>
            <person name="Kunde Y."/>
            <person name="Gleasner C.D."/>
            <person name="You Mak K.T."/>
            <person name="Polle J."/>
            <person name="Hovde B.T."/>
            <person name="Starkenburg S.R."/>
        </authorList>
    </citation>
    <scope>NUCLEOTIDE SEQUENCE [LARGE SCALE GENOMIC DNA]</scope>
    <source>
        <strain evidence="7 8">DOE0152z</strain>
    </source>
</reference>